<protein>
    <recommendedName>
        <fullName evidence="4">DUF4157 domain-containing protein</fullName>
    </recommendedName>
</protein>
<evidence type="ECO:0000313" key="2">
    <source>
        <dbReference type="EMBL" id="QLG26469.1"/>
    </source>
</evidence>
<dbReference type="AlphaFoldDB" id="A0A7D5GVX3"/>
<dbReference type="KEGG" id="halg:HUG10_02455"/>
<keyword evidence="3" id="KW-1185">Reference proteome</keyword>
<feature type="region of interest" description="Disordered" evidence="1">
    <location>
        <begin position="25"/>
        <end position="67"/>
    </location>
</feature>
<dbReference type="RefSeq" id="WP_179168044.1">
    <property type="nucleotide sequence ID" value="NZ_CP058529.1"/>
</dbReference>
<evidence type="ECO:0000313" key="3">
    <source>
        <dbReference type="Proteomes" id="UP000509750"/>
    </source>
</evidence>
<dbReference type="EMBL" id="CP058529">
    <property type="protein sequence ID" value="QLG26469.1"/>
    <property type="molecule type" value="Genomic_DNA"/>
</dbReference>
<dbReference type="Proteomes" id="UP000509750">
    <property type="component" value="Chromosome"/>
</dbReference>
<feature type="compositionally biased region" description="Polar residues" evidence="1">
    <location>
        <begin position="32"/>
        <end position="42"/>
    </location>
</feature>
<evidence type="ECO:0000256" key="1">
    <source>
        <dbReference type="SAM" id="MobiDB-lite"/>
    </source>
</evidence>
<organism evidence="2 3">
    <name type="scientific">Halorarum halophilum</name>
    <dbReference type="NCBI Taxonomy" id="2743090"/>
    <lineage>
        <taxon>Archaea</taxon>
        <taxon>Methanobacteriati</taxon>
        <taxon>Methanobacteriota</taxon>
        <taxon>Stenosarchaea group</taxon>
        <taxon>Halobacteria</taxon>
        <taxon>Halobacteriales</taxon>
        <taxon>Haloferacaceae</taxon>
        <taxon>Halorarum</taxon>
    </lineage>
</organism>
<sequence>MRPPAVVLVVLLLVLAGCAAGGQLVSPGNPANPDSVSQSSEYATSTAGTTTSGTASPTGTPADRSPRSLAASYEIEVEGGDLPVNYSLVYARVVVMLNRTEVDPPRRVDIEPDSRMGIGTSRYPEFYRLLGIRVPDGRDRTLTAAAYVASPNTVTVNRRILNRTGFTERTLAHESVHVVQFRTNAFNRVASGVAEGRRTTDDSLVSRSITEGVATYTEASYAARYGTGNATPIRTMGDRYRNASGAAKLGLAPYYFGGRYADDRVDSPAESREIYGEPPRTTEELIHGLPAGSEPVADLNVSGIDDDGWELVPTSRDGFGELFLRVVLGSELNESRAAAGADGWAADKRVAFRSEAEDDEGTGYAWVLRFDDPANATEFEEVFGEWRDAREGDGPVATERLDDRTVAVYLGDESFVTDASASDEDDTVTVRVGETG</sequence>
<dbReference type="GeneID" id="56027658"/>
<reference evidence="2 3" key="1">
    <citation type="submission" date="2020-07" db="EMBL/GenBank/DDBJ databases">
        <title>Gai3-2, isolated from salt lake.</title>
        <authorList>
            <person name="Cui H."/>
            <person name="Shi X."/>
        </authorList>
    </citation>
    <scope>NUCLEOTIDE SEQUENCE [LARGE SCALE GENOMIC DNA]</scope>
    <source>
        <strain evidence="2 3">Gai3-2</strain>
    </source>
</reference>
<accession>A0A7D5GVX3</accession>
<gene>
    <name evidence="2" type="ORF">HUG10_02455</name>
</gene>
<proteinExistence type="predicted"/>
<name>A0A7D5GVX3_9EURY</name>
<dbReference type="OrthoDB" id="312460at2157"/>
<evidence type="ECO:0008006" key="4">
    <source>
        <dbReference type="Google" id="ProtNLM"/>
    </source>
</evidence>
<feature type="compositionally biased region" description="Low complexity" evidence="1">
    <location>
        <begin position="43"/>
        <end position="62"/>
    </location>
</feature>
<dbReference type="PROSITE" id="PS51257">
    <property type="entry name" value="PROKAR_LIPOPROTEIN"/>
    <property type="match status" value="1"/>
</dbReference>